<gene>
    <name evidence="2" type="ORF">I5803_21805</name>
</gene>
<dbReference type="SUPFAM" id="SSF53850">
    <property type="entry name" value="Periplasmic binding protein-like II"/>
    <property type="match status" value="1"/>
</dbReference>
<evidence type="ECO:0000256" key="1">
    <source>
        <dbReference type="ARBA" id="ARBA00006987"/>
    </source>
</evidence>
<organism evidence="2 3">
    <name type="scientific">Caenimonas aquaedulcis</name>
    <dbReference type="NCBI Taxonomy" id="2793270"/>
    <lineage>
        <taxon>Bacteria</taxon>
        <taxon>Pseudomonadati</taxon>
        <taxon>Pseudomonadota</taxon>
        <taxon>Betaproteobacteria</taxon>
        <taxon>Burkholderiales</taxon>
        <taxon>Comamonadaceae</taxon>
        <taxon>Caenimonas</taxon>
    </lineage>
</organism>
<dbReference type="PANTHER" id="PTHR42928:SF5">
    <property type="entry name" value="BLR1237 PROTEIN"/>
    <property type="match status" value="1"/>
</dbReference>
<comment type="caution">
    <text evidence="2">The sequence shown here is derived from an EMBL/GenBank/DDBJ whole genome shotgun (WGS) entry which is preliminary data.</text>
</comment>
<dbReference type="Gene3D" id="3.40.190.150">
    <property type="entry name" value="Bordetella uptake gene, domain 1"/>
    <property type="match status" value="1"/>
</dbReference>
<dbReference type="RefSeq" id="WP_196988659.1">
    <property type="nucleotide sequence ID" value="NZ_JADWYS010000002.1"/>
</dbReference>
<name>A0A931H957_9BURK</name>
<dbReference type="PIRSF" id="PIRSF017082">
    <property type="entry name" value="YflP"/>
    <property type="match status" value="1"/>
</dbReference>
<dbReference type="Pfam" id="PF03401">
    <property type="entry name" value="TctC"/>
    <property type="match status" value="1"/>
</dbReference>
<accession>A0A931H957</accession>
<dbReference type="Gene3D" id="3.40.190.10">
    <property type="entry name" value="Periplasmic binding protein-like II"/>
    <property type="match status" value="1"/>
</dbReference>
<dbReference type="InterPro" id="IPR005064">
    <property type="entry name" value="BUG"/>
</dbReference>
<protein>
    <submittedName>
        <fullName evidence="2">Tripartite tricarboxylate transporter substrate binding protein</fullName>
    </submittedName>
</protein>
<proteinExistence type="inferred from homology"/>
<dbReference type="Proteomes" id="UP000651050">
    <property type="component" value="Unassembled WGS sequence"/>
</dbReference>
<evidence type="ECO:0000313" key="3">
    <source>
        <dbReference type="Proteomes" id="UP000651050"/>
    </source>
</evidence>
<comment type="similarity">
    <text evidence="1">Belongs to the UPF0065 (bug) family.</text>
</comment>
<dbReference type="EMBL" id="JADWYS010000002">
    <property type="protein sequence ID" value="MBG9390682.1"/>
    <property type="molecule type" value="Genomic_DNA"/>
</dbReference>
<reference evidence="2" key="1">
    <citation type="submission" date="2020-11" db="EMBL/GenBank/DDBJ databases">
        <title>Bacterial whole genome sequence for Caenimonas sp. DR4.4.</title>
        <authorList>
            <person name="Le V."/>
            <person name="Ko S.-R."/>
            <person name="Ahn C.-Y."/>
            <person name="Oh H.-M."/>
        </authorList>
    </citation>
    <scope>NUCLEOTIDE SEQUENCE</scope>
    <source>
        <strain evidence="2">DR4.4</strain>
    </source>
</reference>
<dbReference type="PANTHER" id="PTHR42928">
    <property type="entry name" value="TRICARBOXYLATE-BINDING PROTEIN"/>
    <property type="match status" value="1"/>
</dbReference>
<dbReference type="AlphaFoldDB" id="A0A931H957"/>
<sequence>MVALAATSFLAPGQARAQGAGDYPNRPINMVIPFAAGGGTDVVGRFIATALSEVLNQPVVVLNRPGAAGVLGTQVTKAAPADGYTLMFTSQSIVTQSYEPEAKASHRDFILIGMLNQDAFGLAVEKSAKWRTLKEFIDDAKKQPGALSVGTTGFGSATYMQIPLLEKAAGIKLNPIPYNGSAGFQTAVLGKTVDAAGVVMGDAAALLKGGQLRMLGIMSANRLEMFPDVPTYRELGVNVDFIFWRGLFVHKDTPAPIVAALRTAVGKVARSPAFKDKMVNASYIPAAIVDDAETHAFIRKEEGIVEEVLKSLKPAAK</sequence>
<keyword evidence="3" id="KW-1185">Reference proteome</keyword>
<dbReference type="CDD" id="cd07012">
    <property type="entry name" value="PBP2_Bug_TTT"/>
    <property type="match status" value="1"/>
</dbReference>
<evidence type="ECO:0000313" key="2">
    <source>
        <dbReference type="EMBL" id="MBG9390682.1"/>
    </source>
</evidence>
<dbReference type="InterPro" id="IPR042100">
    <property type="entry name" value="Bug_dom1"/>
</dbReference>